<proteinExistence type="predicted"/>
<feature type="domain" description="Zn(2)-C6 fungal-type" evidence="5">
    <location>
        <begin position="18"/>
        <end position="48"/>
    </location>
</feature>
<dbReference type="CDD" id="cd12148">
    <property type="entry name" value="fungal_TF_MHR"/>
    <property type="match status" value="1"/>
</dbReference>
<dbReference type="SMART" id="SM00066">
    <property type="entry name" value="GAL4"/>
    <property type="match status" value="1"/>
</dbReference>
<dbReference type="PANTHER" id="PTHR47424:SF5">
    <property type="entry name" value="ZN(II)2CYS6 TRANSCRIPTION FACTOR (EUROFUNG)"/>
    <property type="match status" value="1"/>
</dbReference>
<protein>
    <recommendedName>
        <fullName evidence="5">Zn(2)-C6 fungal-type domain-containing protein</fullName>
    </recommendedName>
</protein>
<dbReference type="GO" id="GO:0000435">
    <property type="term" value="P:positive regulation of transcription from RNA polymerase II promoter by galactose"/>
    <property type="evidence" value="ECO:0007669"/>
    <property type="project" value="TreeGrafter"/>
</dbReference>
<evidence type="ECO:0000256" key="3">
    <source>
        <dbReference type="ARBA" id="ARBA00023163"/>
    </source>
</evidence>
<dbReference type="PROSITE" id="PS00463">
    <property type="entry name" value="ZN2_CY6_FUNGAL_1"/>
    <property type="match status" value="1"/>
</dbReference>
<keyword evidence="1" id="KW-0479">Metal-binding</keyword>
<dbReference type="Gene3D" id="4.10.240.10">
    <property type="entry name" value="Zn(2)-C6 fungal-type DNA-binding domain"/>
    <property type="match status" value="1"/>
</dbReference>
<evidence type="ECO:0000256" key="4">
    <source>
        <dbReference type="ARBA" id="ARBA00023242"/>
    </source>
</evidence>
<dbReference type="GO" id="GO:0005634">
    <property type="term" value="C:nucleus"/>
    <property type="evidence" value="ECO:0007669"/>
    <property type="project" value="TreeGrafter"/>
</dbReference>
<keyword evidence="4" id="KW-0539">Nucleus</keyword>
<dbReference type="EMBL" id="CDPU01000094">
    <property type="protein sequence ID" value="CEO57294.1"/>
    <property type="molecule type" value="Genomic_DNA"/>
</dbReference>
<dbReference type="GO" id="GO:0000978">
    <property type="term" value="F:RNA polymerase II cis-regulatory region sequence-specific DNA binding"/>
    <property type="evidence" value="ECO:0007669"/>
    <property type="project" value="TreeGrafter"/>
</dbReference>
<organism evidence="6">
    <name type="scientific">Bionectria ochroleuca</name>
    <name type="common">Gliocladium roseum</name>
    <dbReference type="NCBI Taxonomy" id="29856"/>
    <lineage>
        <taxon>Eukaryota</taxon>
        <taxon>Fungi</taxon>
        <taxon>Dikarya</taxon>
        <taxon>Ascomycota</taxon>
        <taxon>Pezizomycotina</taxon>
        <taxon>Sordariomycetes</taxon>
        <taxon>Hypocreomycetidae</taxon>
        <taxon>Hypocreales</taxon>
        <taxon>Bionectriaceae</taxon>
        <taxon>Clonostachys</taxon>
    </lineage>
</organism>
<dbReference type="InterPro" id="IPR001138">
    <property type="entry name" value="Zn2Cys6_DnaBD"/>
</dbReference>
<keyword evidence="3" id="KW-0804">Transcription</keyword>
<dbReference type="CDD" id="cd00067">
    <property type="entry name" value="GAL4"/>
    <property type="match status" value="1"/>
</dbReference>
<dbReference type="InterPro" id="IPR051127">
    <property type="entry name" value="Fungal_SecMet_Regulators"/>
</dbReference>
<accession>A0A0B7KJJ2</accession>
<dbReference type="GO" id="GO:0006351">
    <property type="term" value="P:DNA-templated transcription"/>
    <property type="evidence" value="ECO:0007669"/>
    <property type="project" value="InterPro"/>
</dbReference>
<dbReference type="AlphaFoldDB" id="A0A0B7KJJ2"/>
<reference evidence="6" key="1">
    <citation type="submission" date="2015-01" db="EMBL/GenBank/DDBJ databases">
        <authorList>
            <person name="Durling Mikael"/>
        </authorList>
    </citation>
    <scope>NUCLEOTIDE SEQUENCE</scope>
</reference>
<dbReference type="InterPro" id="IPR036864">
    <property type="entry name" value="Zn2-C6_fun-type_DNA-bd_sf"/>
</dbReference>
<dbReference type="Pfam" id="PF00172">
    <property type="entry name" value="Zn_clus"/>
    <property type="match status" value="1"/>
</dbReference>
<evidence type="ECO:0000259" key="5">
    <source>
        <dbReference type="PROSITE" id="PS50048"/>
    </source>
</evidence>
<evidence type="ECO:0000313" key="6">
    <source>
        <dbReference type="EMBL" id="CEO57294.1"/>
    </source>
</evidence>
<keyword evidence="2" id="KW-0805">Transcription regulation</keyword>
<sequence>MVGGRHPDMAADKRQILVCINCRSRKKKCDKRLPSCGYCVQKRLKCAYSRGTTHRQDDPFGTPERNEAVVPEQIGLSSILGTVLSGSEKLEISVHAEVNRLIRSTGQFVDDITARYFKDVHIFLPVIARSRFHNGLINLGAPPSADLSILLLCMCLVTPGPESRNSSSSKTSQHTIYLSARSIFAQLQVMISPSVSLVQAGLLLAVYEYVHGQSDRGLATISNSARMAYAARIHTLNVNLRHEERTSRSLQPEEREALNTWWALIIWERCVRFLQLRLRRLAHIAADISAFDTDSSFFVFFRTMMLEVNTQDQPLITSVRPENAALPTEPESIDQGDPMFSNTPVPKILVPSPHEGNVGGFGRLAQAIMLVDQILKAFSICDVAARLSALHNINTSLQSFLGMVVKQHSGKPSSYCSAVVIAIRSLLSLHGHIIQLTSAEIAGGDNHADNTNSFAAIRTGITMTLDIAEWHEARPPHMGLMLPPNYVYLLRATLSHMELGSLFEDEHQAQDSRKCLERSLVKFGRLWGTAG</sequence>
<gene>
    <name evidence="6" type="ORF">BN869_000013352_1</name>
</gene>
<dbReference type="PROSITE" id="PS50048">
    <property type="entry name" value="ZN2_CY6_FUNGAL_2"/>
    <property type="match status" value="1"/>
</dbReference>
<dbReference type="PANTHER" id="PTHR47424">
    <property type="entry name" value="REGULATORY PROTEIN GAL4"/>
    <property type="match status" value="1"/>
</dbReference>
<evidence type="ECO:0000256" key="1">
    <source>
        <dbReference type="ARBA" id="ARBA00022723"/>
    </source>
</evidence>
<dbReference type="Pfam" id="PF04082">
    <property type="entry name" value="Fungal_trans"/>
    <property type="match status" value="1"/>
</dbReference>
<dbReference type="GO" id="GO:0008270">
    <property type="term" value="F:zinc ion binding"/>
    <property type="evidence" value="ECO:0007669"/>
    <property type="project" value="InterPro"/>
</dbReference>
<dbReference type="GO" id="GO:0000981">
    <property type="term" value="F:DNA-binding transcription factor activity, RNA polymerase II-specific"/>
    <property type="evidence" value="ECO:0007669"/>
    <property type="project" value="InterPro"/>
</dbReference>
<dbReference type="SUPFAM" id="SSF57701">
    <property type="entry name" value="Zn2/Cys6 DNA-binding domain"/>
    <property type="match status" value="1"/>
</dbReference>
<evidence type="ECO:0000256" key="2">
    <source>
        <dbReference type="ARBA" id="ARBA00023015"/>
    </source>
</evidence>
<dbReference type="InterPro" id="IPR007219">
    <property type="entry name" value="XnlR_reg_dom"/>
</dbReference>
<name>A0A0B7KJJ2_BIOOC</name>